<evidence type="ECO:0000313" key="3">
    <source>
        <dbReference type="Proteomes" id="UP001482620"/>
    </source>
</evidence>
<organism evidence="2 3">
    <name type="scientific">Ilyodon furcidens</name>
    <name type="common">goldbreast splitfin</name>
    <dbReference type="NCBI Taxonomy" id="33524"/>
    <lineage>
        <taxon>Eukaryota</taxon>
        <taxon>Metazoa</taxon>
        <taxon>Chordata</taxon>
        <taxon>Craniata</taxon>
        <taxon>Vertebrata</taxon>
        <taxon>Euteleostomi</taxon>
        <taxon>Actinopterygii</taxon>
        <taxon>Neopterygii</taxon>
        <taxon>Teleostei</taxon>
        <taxon>Neoteleostei</taxon>
        <taxon>Acanthomorphata</taxon>
        <taxon>Ovalentaria</taxon>
        <taxon>Atherinomorphae</taxon>
        <taxon>Cyprinodontiformes</taxon>
        <taxon>Goodeidae</taxon>
        <taxon>Ilyodon</taxon>
    </lineage>
</organism>
<keyword evidence="1" id="KW-0732">Signal</keyword>
<reference evidence="2 3" key="1">
    <citation type="submission" date="2021-06" db="EMBL/GenBank/DDBJ databases">
        <authorList>
            <person name="Palmer J.M."/>
        </authorList>
    </citation>
    <scope>NUCLEOTIDE SEQUENCE [LARGE SCALE GENOMIC DNA]</scope>
    <source>
        <strain evidence="3">if_2019</strain>
        <tissue evidence="2">Muscle</tissue>
    </source>
</reference>
<feature type="signal peptide" evidence="1">
    <location>
        <begin position="1"/>
        <end position="28"/>
    </location>
</feature>
<gene>
    <name evidence="2" type="ORF">ILYODFUR_013359</name>
</gene>
<keyword evidence="3" id="KW-1185">Reference proteome</keyword>
<sequence>MKMFSSLSLRCLLLLLLSLSASISCSSAAQRDSKLRLLLHRTPLLSSKQDSSRSLVAQLLLSDLLQMENEALEEDGFALPDGEPEGWLQELLLEDLHVLLSLRHCPPPPPLDAVQKLISDEGRERPSSEAPWKQGVGAFPLLRVELRTDQM</sequence>
<dbReference type="Proteomes" id="UP001482620">
    <property type="component" value="Unassembled WGS sequence"/>
</dbReference>
<comment type="caution">
    <text evidence="2">The sequence shown here is derived from an EMBL/GenBank/DDBJ whole genome shotgun (WGS) entry which is preliminary data.</text>
</comment>
<evidence type="ECO:0000313" key="2">
    <source>
        <dbReference type="EMBL" id="MEQ2221201.1"/>
    </source>
</evidence>
<dbReference type="EMBL" id="JAHRIQ010001081">
    <property type="protein sequence ID" value="MEQ2221201.1"/>
    <property type="molecule type" value="Genomic_DNA"/>
</dbReference>
<evidence type="ECO:0000256" key="1">
    <source>
        <dbReference type="SAM" id="SignalP"/>
    </source>
</evidence>
<proteinExistence type="predicted"/>
<name>A0ABV0SM43_9TELE</name>
<feature type="chain" id="PRO_5045649738" evidence="1">
    <location>
        <begin position="29"/>
        <end position="151"/>
    </location>
</feature>
<protein>
    <submittedName>
        <fullName evidence="2">Uncharacterized protein</fullName>
    </submittedName>
</protein>
<accession>A0ABV0SM43</accession>
<dbReference type="PROSITE" id="PS51257">
    <property type="entry name" value="PROKAR_LIPOPROTEIN"/>
    <property type="match status" value="1"/>
</dbReference>